<dbReference type="EMBL" id="JAUSRA010000001">
    <property type="protein sequence ID" value="MDP9796977.1"/>
    <property type="molecule type" value="Genomic_DNA"/>
</dbReference>
<accession>A0ABT9MZV5</accession>
<evidence type="ECO:0000313" key="1">
    <source>
        <dbReference type="EMBL" id="MDP9796977.1"/>
    </source>
</evidence>
<protein>
    <submittedName>
        <fullName evidence="1">Uncharacterized protein</fullName>
    </submittedName>
</protein>
<name>A0ABT9MZV5_9ACTN</name>
<organism evidence="1 2">
    <name type="scientific">Catenuloplanes nepalensis</name>
    <dbReference type="NCBI Taxonomy" id="587533"/>
    <lineage>
        <taxon>Bacteria</taxon>
        <taxon>Bacillati</taxon>
        <taxon>Actinomycetota</taxon>
        <taxon>Actinomycetes</taxon>
        <taxon>Micromonosporales</taxon>
        <taxon>Micromonosporaceae</taxon>
        <taxon>Catenuloplanes</taxon>
    </lineage>
</organism>
<evidence type="ECO:0000313" key="2">
    <source>
        <dbReference type="Proteomes" id="UP001240984"/>
    </source>
</evidence>
<sequence>MQPESVVEGVHGLWAERSEPPDEPCGADGSHLFGLRLRRLREASFTRLQQDLKRVDAVGVRGDRHDCDDSVS</sequence>
<gene>
    <name evidence="1" type="ORF">J2S43_005489</name>
</gene>
<comment type="caution">
    <text evidence="1">The sequence shown here is derived from an EMBL/GenBank/DDBJ whole genome shotgun (WGS) entry which is preliminary data.</text>
</comment>
<keyword evidence="2" id="KW-1185">Reference proteome</keyword>
<dbReference type="Proteomes" id="UP001240984">
    <property type="component" value="Unassembled WGS sequence"/>
</dbReference>
<reference evidence="1 2" key="1">
    <citation type="submission" date="2023-07" db="EMBL/GenBank/DDBJ databases">
        <title>Sequencing the genomes of 1000 actinobacteria strains.</title>
        <authorList>
            <person name="Klenk H.-P."/>
        </authorList>
    </citation>
    <scope>NUCLEOTIDE SEQUENCE [LARGE SCALE GENOMIC DNA]</scope>
    <source>
        <strain evidence="1 2">DSM 44710</strain>
    </source>
</reference>
<proteinExistence type="predicted"/>